<evidence type="ECO:0000313" key="3">
    <source>
        <dbReference type="EMBL" id="MBF6637799.1"/>
    </source>
</evidence>
<organism evidence="3 6">
    <name type="scientific">Rouxiella silvae</name>
    <dbReference type="NCBI Taxonomy" id="1646373"/>
    <lineage>
        <taxon>Bacteria</taxon>
        <taxon>Pseudomonadati</taxon>
        <taxon>Pseudomonadota</taxon>
        <taxon>Gammaproteobacteria</taxon>
        <taxon>Enterobacterales</taxon>
        <taxon>Yersiniaceae</taxon>
        <taxon>Rouxiella</taxon>
    </lineage>
</organism>
<dbReference type="GO" id="GO:0097367">
    <property type="term" value="F:carbohydrate derivative binding"/>
    <property type="evidence" value="ECO:0007669"/>
    <property type="project" value="InterPro"/>
</dbReference>
<feature type="domain" description="SIS" evidence="2">
    <location>
        <begin position="29"/>
        <end position="174"/>
    </location>
</feature>
<comment type="caution">
    <text evidence="3">The sequence shown here is derived from an EMBL/GenBank/DDBJ whole genome shotgun (WGS) entry which is preliminary data.</text>
</comment>
<protein>
    <submittedName>
        <fullName evidence="4">6-phospho 3-hexuloisomerase</fullName>
    </submittedName>
    <submittedName>
        <fullName evidence="3">SIS domain-containing protein</fullName>
    </submittedName>
</protein>
<dbReference type="RefSeq" id="WP_055770898.1">
    <property type="nucleotide sequence ID" value="NZ_CBCSCF010000003.1"/>
</dbReference>
<dbReference type="GO" id="GO:0016853">
    <property type="term" value="F:isomerase activity"/>
    <property type="evidence" value="ECO:0007669"/>
    <property type="project" value="InterPro"/>
</dbReference>
<accession>A0AA41BXD3</accession>
<dbReference type="AlphaFoldDB" id="A0AA41BXD3"/>
<dbReference type="InterPro" id="IPR046348">
    <property type="entry name" value="SIS_dom_sf"/>
</dbReference>
<reference evidence="4" key="1">
    <citation type="submission" date="2016-12" db="EMBL/GenBank/DDBJ databases">
        <authorList>
            <person name="Le Fleche-Mateos A."/>
        </authorList>
    </citation>
    <scope>NUCLEOTIDE SEQUENCE</scope>
    <source>
        <strain evidence="4">213</strain>
    </source>
</reference>
<dbReference type="SUPFAM" id="SSF53697">
    <property type="entry name" value="SIS domain"/>
    <property type="match status" value="1"/>
</dbReference>
<dbReference type="Pfam" id="PF01380">
    <property type="entry name" value="SIS"/>
    <property type="match status" value="1"/>
</dbReference>
<dbReference type="NCBIfam" id="TIGR03127">
    <property type="entry name" value="RuMP_HxlB"/>
    <property type="match status" value="1"/>
</dbReference>
<dbReference type="PANTHER" id="PTHR43443:SF1">
    <property type="entry name" value="3-HEXULOSE-6-PHOSPHATE ISOMERASE"/>
    <property type="match status" value="1"/>
</dbReference>
<dbReference type="PROSITE" id="PS51464">
    <property type="entry name" value="SIS"/>
    <property type="match status" value="1"/>
</dbReference>
<keyword evidence="5" id="KW-1185">Reference proteome</keyword>
<dbReference type="EMBL" id="MRWD01000028">
    <property type="protein sequence ID" value="ORJ20883.1"/>
    <property type="molecule type" value="Genomic_DNA"/>
</dbReference>
<reference evidence="4 5" key="2">
    <citation type="journal article" date="2017" name="Int. J. Syst. Evol. Microbiol.">
        <title>Rouxiella badensis sp. nov. and Rouxiella silvae sp. nov. isolated from peat bog soil in Germany and emendation of the genus description.</title>
        <authorList>
            <person name="Le Fleche-Mateos A."/>
            <person name="Kugler J.H."/>
            <person name="Hansen S.H."/>
            <person name="Syldatk C."/>
            <person name="Hausmann R."/>
            <person name="Lomprez F."/>
            <person name="Vandenbogaert M."/>
            <person name="Manuguerra J.C."/>
            <person name="Grimont P.A."/>
        </authorList>
    </citation>
    <scope>NUCLEOTIDE SEQUENCE [LARGE SCALE GENOMIC DNA]</scope>
    <source>
        <strain evidence="4 5">213</strain>
    </source>
</reference>
<proteinExistence type="inferred from homology"/>
<dbReference type="InterPro" id="IPR017552">
    <property type="entry name" value="PHI/rmpB"/>
</dbReference>
<evidence type="ECO:0000313" key="6">
    <source>
        <dbReference type="Proteomes" id="UP000705283"/>
    </source>
</evidence>
<dbReference type="Proteomes" id="UP000705283">
    <property type="component" value="Unassembled WGS sequence"/>
</dbReference>
<evidence type="ECO:0000256" key="1">
    <source>
        <dbReference type="ARBA" id="ARBA00009235"/>
    </source>
</evidence>
<dbReference type="EMBL" id="JADMKS010000005">
    <property type="protein sequence ID" value="MBF6637799.1"/>
    <property type="molecule type" value="Genomic_DNA"/>
</dbReference>
<reference evidence="3" key="3">
    <citation type="submission" date="2020-11" db="EMBL/GenBank/DDBJ databases">
        <authorList>
            <person name="Lee S.D."/>
        </authorList>
    </citation>
    <scope>NUCLEOTIDE SEQUENCE</scope>
    <source>
        <strain evidence="3">SAP-2</strain>
    </source>
</reference>
<dbReference type="GO" id="GO:1901135">
    <property type="term" value="P:carbohydrate derivative metabolic process"/>
    <property type="evidence" value="ECO:0007669"/>
    <property type="project" value="InterPro"/>
</dbReference>
<dbReference type="CDD" id="cd05005">
    <property type="entry name" value="SIS_PHI"/>
    <property type="match status" value="1"/>
</dbReference>
<dbReference type="PANTHER" id="PTHR43443">
    <property type="entry name" value="3-HEXULOSE-6-PHOSPHATE ISOMERASE"/>
    <property type="match status" value="1"/>
</dbReference>
<dbReference type="Proteomes" id="UP000192722">
    <property type="component" value="Unassembled WGS sequence"/>
</dbReference>
<dbReference type="Gene3D" id="3.40.50.10490">
    <property type="entry name" value="Glucose-6-phosphate isomerase like protein, domain 1"/>
    <property type="match status" value="1"/>
</dbReference>
<comment type="similarity">
    <text evidence="1">Belongs to the SIS family. PHI subfamily.</text>
</comment>
<evidence type="ECO:0000259" key="2">
    <source>
        <dbReference type="PROSITE" id="PS51464"/>
    </source>
</evidence>
<reference evidence="3" key="4">
    <citation type="submission" date="2022-09" db="EMBL/GenBank/DDBJ databases">
        <title>Rouxiella aceris sp. nov., isolated from tree sap and emended description of the genus Rhouxiella.</title>
        <authorList>
            <person name="Kim I.S."/>
        </authorList>
    </citation>
    <scope>NUCLEOTIDE SEQUENCE</scope>
    <source>
        <strain evidence="3">SAP-2</strain>
    </source>
</reference>
<sequence length="187" mass="20010">MSIRQLTQQILSELTHNSQYIDDAELESLVTVIRQANHIFLAGAGRSGIGIRGLANRLMHLGFDVSLVGEISSPHTKAGDLLIVASGSGETGSLVSLANKAKLAKVNIATVTMDRESSIARLANVVVMLPGVSPKLKNQGINITSIQPMGSAFEQLCFLVYDAVVLSLMAEMSETSESMFTRHADLE</sequence>
<evidence type="ECO:0000313" key="5">
    <source>
        <dbReference type="Proteomes" id="UP000192722"/>
    </source>
</evidence>
<dbReference type="InterPro" id="IPR001347">
    <property type="entry name" value="SIS_dom"/>
</dbReference>
<gene>
    <name evidence="4" type="ORF">BS639_13010</name>
    <name evidence="3" type="ORF">ITX54_14125</name>
</gene>
<name>A0AA41BXD3_9GAMM</name>
<evidence type="ECO:0000313" key="4">
    <source>
        <dbReference type="EMBL" id="ORJ20883.1"/>
    </source>
</evidence>